<name>A0ABR4F3I1_9PEZI</name>
<accession>A0ABR4F3I1</accession>
<sequence>MSLLLKQLVSLTTSRRSSPGSTKVMSTHLWGFHGTRTHRKQRRAVHGQLNDLDGGVVAGLDGGVGGEGHLGQADGRDHGEAHVPGAVVGAVGAEAHVDVEEGRGVALEPARLEGEGAARRGPVCAVCCRWVATACGGEMSMSAYVSEGPCDGRCHGGGRSNKASKDRGRGDLHGYIHCMP</sequence>
<protein>
    <submittedName>
        <fullName evidence="1">Uncharacterized protein</fullName>
    </submittedName>
</protein>
<gene>
    <name evidence="1" type="ORF">FJTKL_02267</name>
</gene>
<organism evidence="1 2">
    <name type="scientific">Diaporthe vaccinii</name>
    <dbReference type="NCBI Taxonomy" id="105482"/>
    <lineage>
        <taxon>Eukaryota</taxon>
        <taxon>Fungi</taxon>
        <taxon>Dikarya</taxon>
        <taxon>Ascomycota</taxon>
        <taxon>Pezizomycotina</taxon>
        <taxon>Sordariomycetes</taxon>
        <taxon>Sordariomycetidae</taxon>
        <taxon>Diaporthales</taxon>
        <taxon>Diaporthaceae</taxon>
        <taxon>Diaporthe</taxon>
        <taxon>Diaporthe eres species complex</taxon>
    </lineage>
</organism>
<comment type="caution">
    <text evidence="1">The sequence shown here is derived from an EMBL/GenBank/DDBJ whole genome shotgun (WGS) entry which is preliminary data.</text>
</comment>
<dbReference type="EMBL" id="JBAWTH010000013">
    <property type="protein sequence ID" value="KAL2289250.1"/>
    <property type="molecule type" value="Genomic_DNA"/>
</dbReference>
<evidence type="ECO:0000313" key="2">
    <source>
        <dbReference type="Proteomes" id="UP001600888"/>
    </source>
</evidence>
<proteinExistence type="predicted"/>
<reference evidence="1 2" key="1">
    <citation type="submission" date="2024-03" db="EMBL/GenBank/DDBJ databases">
        <title>A high-quality draft genome sequence of Diaporthe vaccinii, a causative agent of upright dieback and viscid rot disease in cranberry plants.</title>
        <authorList>
            <person name="Sarrasin M."/>
            <person name="Lang B.F."/>
            <person name="Burger G."/>
        </authorList>
    </citation>
    <scope>NUCLEOTIDE SEQUENCE [LARGE SCALE GENOMIC DNA]</scope>
    <source>
        <strain evidence="1 2">IS7</strain>
    </source>
</reference>
<dbReference type="Proteomes" id="UP001600888">
    <property type="component" value="Unassembled WGS sequence"/>
</dbReference>
<evidence type="ECO:0000313" key="1">
    <source>
        <dbReference type="EMBL" id="KAL2289250.1"/>
    </source>
</evidence>
<keyword evidence="2" id="KW-1185">Reference proteome</keyword>